<evidence type="ECO:0000256" key="3">
    <source>
        <dbReference type="ARBA" id="ARBA00023082"/>
    </source>
</evidence>
<keyword evidence="2" id="KW-0805">Transcription regulation</keyword>
<keyword evidence="5" id="KW-0472">Membrane</keyword>
<keyword evidence="9" id="KW-1185">Reference proteome</keyword>
<dbReference type="InterPro" id="IPR036388">
    <property type="entry name" value="WH-like_DNA-bd_sf"/>
</dbReference>
<feature type="domain" description="RNA polymerase sigma factor 70 region 4 type 2" evidence="7">
    <location>
        <begin position="123"/>
        <end position="174"/>
    </location>
</feature>
<dbReference type="InterPro" id="IPR007627">
    <property type="entry name" value="RNA_pol_sigma70_r2"/>
</dbReference>
<dbReference type="InterPro" id="IPR039425">
    <property type="entry name" value="RNA_pol_sigma-70-like"/>
</dbReference>
<keyword evidence="3" id="KW-0731">Sigma factor</keyword>
<protein>
    <submittedName>
        <fullName evidence="8">Sigma-70 family RNA polymerase sigma factor</fullName>
    </submittedName>
</protein>
<dbReference type="InterPro" id="IPR013325">
    <property type="entry name" value="RNA_pol_sigma_r2"/>
</dbReference>
<dbReference type="GO" id="GO:0006352">
    <property type="term" value="P:DNA-templated transcription initiation"/>
    <property type="evidence" value="ECO:0007669"/>
    <property type="project" value="InterPro"/>
</dbReference>
<evidence type="ECO:0000256" key="4">
    <source>
        <dbReference type="ARBA" id="ARBA00023163"/>
    </source>
</evidence>
<keyword evidence="5" id="KW-0812">Transmembrane</keyword>
<dbReference type="RefSeq" id="WP_346820521.1">
    <property type="nucleotide sequence ID" value="NZ_JBDKWZ010000003.1"/>
</dbReference>
<evidence type="ECO:0000259" key="7">
    <source>
        <dbReference type="Pfam" id="PF08281"/>
    </source>
</evidence>
<dbReference type="InterPro" id="IPR014284">
    <property type="entry name" value="RNA_pol_sigma-70_dom"/>
</dbReference>
<dbReference type="SUPFAM" id="SSF88946">
    <property type="entry name" value="Sigma2 domain of RNA polymerase sigma factors"/>
    <property type="match status" value="1"/>
</dbReference>
<dbReference type="SUPFAM" id="SSF88659">
    <property type="entry name" value="Sigma3 and sigma4 domains of RNA polymerase sigma factors"/>
    <property type="match status" value="1"/>
</dbReference>
<dbReference type="Pfam" id="PF04542">
    <property type="entry name" value="Sigma70_r2"/>
    <property type="match status" value="1"/>
</dbReference>
<accession>A0AAW9SA03</accession>
<comment type="caution">
    <text evidence="8">The sequence shown here is derived from an EMBL/GenBank/DDBJ whole genome shotgun (WGS) entry which is preliminary data.</text>
</comment>
<evidence type="ECO:0000313" key="8">
    <source>
        <dbReference type="EMBL" id="MEN7547736.1"/>
    </source>
</evidence>
<evidence type="ECO:0000256" key="2">
    <source>
        <dbReference type="ARBA" id="ARBA00023015"/>
    </source>
</evidence>
<evidence type="ECO:0000256" key="5">
    <source>
        <dbReference type="SAM" id="Phobius"/>
    </source>
</evidence>
<feature type="transmembrane region" description="Helical" evidence="5">
    <location>
        <begin position="179"/>
        <end position="197"/>
    </location>
</feature>
<evidence type="ECO:0000259" key="6">
    <source>
        <dbReference type="Pfam" id="PF04542"/>
    </source>
</evidence>
<keyword evidence="4" id="KW-0804">Transcription</keyword>
<dbReference type="PANTHER" id="PTHR43133:SF46">
    <property type="entry name" value="RNA POLYMERASE SIGMA-70 FACTOR ECF SUBFAMILY"/>
    <property type="match status" value="1"/>
</dbReference>
<dbReference type="InterPro" id="IPR013249">
    <property type="entry name" value="RNA_pol_sigma70_r4_t2"/>
</dbReference>
<feature type="domain" description="RNA polymerase sigma-70 region 2" evidence="6">
    <location>
        <begin position="23"/>
        <end position="90"/>
    </location>
</feature>
<evidence type="ECO:0000313" key="9">
    <source>
        <dbReference type="Proteomes" id="UP001403385"/>
    </source>
</evidence>
<dbReference type="EMBL" id="JBDKWZ010000003">
    <property type="protein sequence ID" value="MEN7547736.1"/>
    <property type="molecule type" value="Genomic_DNA"/>
</dbReference>
<dbReference type="Pfam" id="PF08281">
    <property type="entry name" value="Sigma70_r4_2"/>
    <property type="match status" value="1"/>
</dbReference>
<gene>
    <name evidence="8" type="ORF">AAG747_07445</name>
</gene>
<keyword evidence="5" id="KW-1133">Transmembrane helix</keyword>
<dbReference type="Proteomes" id="UP001403385">
    <property type="component" value="Unassembled WGS sequence"/>
</dbReference>
<dbReference type="GO" id="GO:0003677">
    <property type="term" value="F:DNA binding"/>
    <property type="evidence" value="ECO:0007669"/>
    <property type="project" value="InterPro"/>
</dbReference>
<dbReference type="AlphaFoldDB" id="A0AAW9SA03"/>
<dbReference type="Gene3D" id="1.10.1740.10">
    <property type="match status" value="1"/>
</dbReference>
<dbReference type="NCBIfam" id="TIGR02937">
    <property type="entry name" value="sigma70-ECF"/>
    <property type="match status" value="1"/>
</dbReference>
<proteinExistence type="inferred from homology"/>
<name>A0AAW9SA03_9BACT</name>
<dbReference type="PANTHER" id="PTHR43133">
    <property type="entry name" value="RNA POLYMERASE ECF-TYPE SIGMA FACTO"/>
    <property type="match status" value="1"/>
</dbReference>
<dbReference type="Gene3D" id="1.10.10.10">
    <property type="entry name" value="Winged helix-like DNA-binding domain superfamily/Winged helix DNA-binding domain"/>
    <property type="match status" value="1"/>
</dbReference>
<evidence type="ECO:0000256" key="1">
    <source>
        <dbReference type="ARBA" id="ARBA00010641"/>
    </source>
</evidence>
<dbReference type="InterPro" id="IPR013324">
    <property type="entry name" value="RNA_pol_sigma_r3/r4-like"/>
</dbReference>
<dbReference type="CDD" id="cd06171">
    <property type="entry name" value="Sigma70_r4"/>
    <property type="match status" value="1"/>
</dbReference>
<organism evidence="8 9">
    <name type="scientific">Rapidithrix thailandica</name>
    <dbReference type="NCBI Taxonomy" id="413964"/>
    <lineage>
        <taxon>Bacteria</taxon>
        <taxon>Pseudomonadati</taxon>
        <taxon>Bacteroidota</taxon>
        <taxon>Cytophagia</taxon>
        <taxon>Cytophagales</taxon>
        <taxon>Flammeovirgaceae</taxon>
        <taxon>Rapidithrix</taxon>
    </lineage>
</organism>
<reference evidence="8 9" key="1">
    <citation type="submission" date="2024-04" db="EMBL/GenBank/DDBJ databases">
        <title>Novel genus in family Flammeovirgaceae.</title>
        <authorList>
            <person name="Nguyen T.H."/>
            <person name="Vuong T.Q."/>
            <person name="Le H."/>
            <person name="Kim S.-G."/>
        </authorList>
    </citation>
    <scope>NUCLEOTIDE SEQUENCE [LARGE SCALE GENOMIC DNA]</scope>
    <source>
        <strain evidence="8 9">JCM 23209</strain>
    </source>
</reference>
<sequence length="198" mass="23720">MKLPDQTIWNSLKNGNKEAYLQIYKSHYELLYSYGLKLSNDQELTRDCIHEIFVNLWEQRAKLNDVLHIKAYLLKYLRRLIFHKLKKKNRQTSIDSLQQESFQITFSPEDLLIQQDITKENQQKIMEALSHLSPRQKEIIYLKFYDELSYQEIQDIMSLSYQSVRNTLHKALTSLRKRLLSLVVIIFFTSKILYINSL</sequence>
<comment type="similarity">
    <text evidence="1">Belongs to the sigma-70 factor family. ECF subfamily.</text>
</comment>
<dbReference type="GO" id="GO:0016987">
    <property type="term" value="F:sigma factor activity"/>
    <property type="evidence" value="ECO:0007669"/>
    <property type="project" value="UniProtKB-KW"/>
</dbReference>